<proteinExistence type="predicted"/>
<dbReference type="Proteomes" id="UP001454036">
    <property type="component" value="Unassembled WGS sequence"/>
</dbReference>
<feature type="transmembrane region" description="Helical" evidence="2">
    <location>
        <begin position="221"/>
        <end position="242"/>
    </location>
</feature>
<keyword evidence="2" id="KW-0472">Membrane</keyword>
<name>A0AAV3QMB3_LITER</name>
<feature type="transmembrane region" description="Helical" evidence="2">
    <location>
        <begin position="33"/>
        <end position="54"/>
    </location>
</feature>
<organism evidence="3 4">
    <name type="scientific">Lithospermum erythrorhizon</name>
    <name type="common">Purple gromwell</name>
    <name type="synonym">Lithospermum officinale var. erythrorhizon</name>
    <dbReference type="NCBI Taxonomy" id="34254"/>
    <lineage>
        <taxon>Eukaryota</taxon>
        <taxon>Viridiplantae</taxon>
        <taxon>Streptophyta</taxon>
        <taxon>Embryophyta</taxon>
        <taxon>Tracheophyta</taxon>
        <taxon>Spermatophyta</taxon>
        <taxon>Magnoliopsida</taxon>
        <taxon>eudicotyledons</taxon>
        <taxon>Gunneridae</taxon>
        <taxon>Pentapetalae</taxon>
        <taxon>asterids</taxon>
        <taxon>lamiids</taxon>
        <taxon>Boraginales</taxon>
        <taxon>Boraginaceae</taxon>
        <taxon>Boraginoideae</taxon>
        <taxon>Lithospermeae</taxon>
        <taxon>Lithospermum</taxon>
    </lineage>
</organism>
<dbReference type="EMBL" id="BAABME010021851">
    <property type="protein sequence ID" value="GAA0164386.1"/>
    <property type="molecule type" value="Genomic_DNA"/>
</dbReference>
<reference evidence="3 4" key="1">
    <citation type="submission" date="2024-01" db="EMBL/GenBank/DDBJ databases">
        <title>The complete chloroplast genome sequence of Lithospermum erythrorhizon: insights into the phylogenetic relationship among Boraginaceae species and the maternal lineages of purple gromwells.</title>
        <authorList>
            <person name="Okada T."/>
            <person name="Watanabe K."/>
        </authorList>
    </citation>
    <scope>NUCLEOTIDE SEQUENCE [LARGE SCALE GENOMIC DNA]</scope>
</reference>
<evidence type="ECO:0000256" key="2">
    <source>
        <dbReference type="SAM" id="Phobius"/>
    </source>
</evidence>
<feature type="transmembrane region" description="Helical" evidence="2">
    <location>
        <begin position="190"/>
        <end position="215"/>
    </location>
</feature>
<protein>
    <submittedName>
        <fullName evidence="3">Uncharacterized protein</fullName>
    </submittedName>
</protein>
<feature type="region of interest" description="Disordered" evidence="1">
    <location>
        <begin position="1"/>
        <end position="20"/>
    </location>
</feature>
<keyword evidence="4" id="KW-1185">Reference proteome</keyword>
<gene>
    <name evidence="3" type="ORF">LIER_39770</name>
</gene>
<feature type="transmembrane region" description="Helical" evidence="2">
    <location>
        <begin position="97"/>
        <end position="117"/>
    </location>
</feature>
<evidence type="ECO:0000256" key="1">
    <source>
        <dbReference type="SAM" id="MobiDB-lite"/>
    </source>
</evidence>
<feature type="transmembrane region" description="Helical" evidence="2">
    <location>
        <begin position="129"/>
        <end position="150"/>
    </location>
</feature>
<dbReference type="AlphaFoldDB" id="A0AAV3QMB3"/>
<dbReference type="GO" id="GO:0016020">
    <property type="term" value="C:membrane"/>
    <property type="evidence" value="ECO:0007669"/>
    <property type="project" value="TreeGrafter"/>
</dbReference>
<evidence type="ECO:0000313" key="4">
    <source>
        <dbReference type="Proteomes" id="UP001454036"/>
    </source>
</evidence>
<dbReference type="PANTHER" id="PTHR12242:SF10">
    <property type="entry name" value="TRANSMEMBRANE PROTEIN"/>
    <property type="match status" value="1"/>
</dbReference>
<keyword evidence="2" id="KW-0812">Transmembrane</keyword>
<keyword evidence="2" id="KW-1133">Transmembrane helix</keyword>
<comment type="caution">
    <text evidence="3">The sequence shown here is derived from an EMBL/GenBank/DDBJ whole genome shotgun (WGS) entry which is preliminary data.</text>
</comment>
<evidence type="ECO:0000313" key="3">
    <source>
        <dbReference type="EMBL" id="GAA0164386.1"/>
    </source>
</evidence>
<feature type="transmembrane region" description="Helical" evidence="2">
    <location>
        <begin position="249"/>
        <end position="269"/>
    </location>
</feature>
<dbReference type="PANTHER" id="PTHR12242">
    <property type="entry name" value="OS02G0130600 PROTEIN-RELATED"/>
    <property type="match status" value="1"/>
</dbReference>
<sequence length="330" mass="37376">MAPPVTSVTGGDVTDYSDTGEEDTTQQTYWVNWRFFLCALWILIAVVVSLVSICKNEGFCKSRNMSKEVCQQETAGTVYMEDTWKSSCKCVHPGFLLCYRLIAFCVLLTLITSDIIANSPSVFYFYTEWTFTLVTIYFGLASLMSVYGCCHGSEAMGNGVADIGSSDPERGTYIRQDGRTAGFWGYTFQILYQTCAGAVTLTDAVFWLVIYPFLLEKDFKLNLLIICMHTVNAGCFLGDLIFNNLQFPFFRIAYFLLWTCIFVFFQWIFHTRLSKEWPYPFLDISSDYAPLWYLGVGLLHLPCFGTMALIAKTKQCCLSRTHSSYSSAMG</sequence>
<accession>A0AAV3QMB3</accession>
<feature type="transmembrane region" description="Helical" evidence="2">
    <location>
        <begin position="289"/>
        <end position="311"/>
    </location>
</feature>